<dbReference type="Proteomes" id="UP000245125">
    <property type="component" value="Unassembled WGS sequence"/>
</dbReference>
<evidence type="ECO:0000256" key="2">
    <source>
        <dbReference type="ARBA" id="ARBA00022722"/>
    </source>
</evidence>
<dbReference type="EC" id="3.1.11.6" evidence="5"/>
<dbReference type="GO" id="GO:0006308">
    <property type="term" value="P:DNA catabolic process"/>
    <property type="evidence" value="ECO:0007669"/>
    <property type="project" value="UniProtKB-UniRule"/>
</dbReference>
<feature type="domain" description="Exonuclease VII large subunit C-terminal" evidence="6">
    <location>
        <begin position="142"/>
        <end position="362"/>
    </location>
</feature>
<dbReference type="OrthoDB" id="9802795at2"/>
<evidence type="ECO:0000313" key="8">
    <source>
        <dbReference type="EMBL" id="SPQ00300.1"/>
    </source>
</evidence>
<name>A0A2U3QG15_9BACT</name>
<dbReference type="NCBIfam" id="TIGR00237">
    <property type="entry name" value="xseA"/>
    <property type="match status" value="1"/>
</dbReference>
<gene>
    <name evidence="8" type="primary">xseA</name>
    <name evidence="8" type="ORF">NBG4_200008</name>
</gene>
<dbReference type="GO" id="GO:0003676">
    <property type="term" value="F:nucleic acid binding"/>
    <property type="evidence" value="ECO:0007669"/>
    <property type="project" value="InterPro"/>
</dbReference>
<dbReference type="Pfam" id="PF02601">
    <property type="entry name" value="Exonuc_VII_L"/>
    <property type="match status" value="1"/>
</dbReference>
<keyword evidence="9" id="KW-1185">Reference proteome</keyword>
<sequence>MKKNSGEKAYFTLFELNTAIKSALGDIFPESCWVAAEIAELKCNQKGHCYLELIEKEDEKTTAQIKATIWAYEYRKLGHKFEKTAGQVLKAGMRVLLFVDVTFHEVYGLSLNIKDIDPAYTMGEMARKKKEVIDRLRKEGIMEMNRSLPLPLVPQRAAVISSRTAAGYGDFFQQLDNNPYGYKFTHVLFPAIMQGQEAERSVICALDEIGKKKGLFDVVVIVRGGGSVIDLNCFDGYEISSHIARFPLPVITGIGHEKDDTVTDMVAHAKLKTPTAVAEFLISGLRSYEERVMGVFDGVRRRVERMLKDERNKFDSLTRSASYIPLRISAVHMNRLAVIRSDLESRAAGRLVREQHRTAAVEQAIKHLDPSNVLKRGYSITRHKGKVLRSSASLKKWAVIETKLSNGEITSIVQDRKEAVKSEQRQTDILLPGLE</sequence>
<organism evidence="8 9">
    <name type="scientific">Candidatus Sulfobium mesophilum</name>
    <dbReference type="NCBI Taxonomy" id="2016548"/>
    <lineage>
        <taxon>Bacteria</taxon>
        <taxon>Pseudomonadati</taxon>
        <taxon>Nitrospirota</taxon>
        <taxon>Nitrospiria</taxon>
        <taxon>Nitrospirales</taxon>
        <taxon>Nitrospiraceae</taxon>
        <taxon>Candidatus Sulfobium</taxon>
    </lineage>
</organism>
<dbReference type="CDD" id="cd04489">
    <property type="entry name" value="ExoVII_LU_OBF"/>
    <property type="match status" value="1"/>
</dbReference>
<evidence type="ECO:0000256" key="1">
    <source>
        <dbReference type="ARBA" id="ARBA00022490"/>
    </source>
</evidence>
<dbReference type="GO" id="GO:0005737">
    <property type="term" value="C:cytoplasm"/>
    <property type="evidence" value="ECO:0007669"/>
    <property type="project" value="UniProtKB-SubCell"/>
</dbReference>
<proteinExistence type="inferred from homology"/>
<dbReference type="PANTHER" id="PTHR30008:SF0">
    <property type="entry name" value="EXODEOXYRIBONUCLEASE 7 LARGE SUBUNIT"/>
    <property type="match status" value="1"/>
</dbReference>
<dbReference type="GO" id="GO:0008855">
    <property type="term" value="F:exodeoxyribonuclease VII activity"/>
    <property type="evidence" value="ECO:0007669"/>
    <property type="project" value="UniProtKB-UniRule"/>
</dbReference>
<evidence type="ECO:0000256" key="5">
    <source>
        <dbReference type="RuleBase" id="RU004355"/>
    </source>
</evidence>
<evidence type="ECO:0000313" key="9">
    <source>
        <dbReference type="Proteomes" id="UP000245125"/>
    </source>
</evidence>
<keyword evidence="4 5" id="KW-0269">Exonuclease</keyword>
<evidence type="ECO:0000256" key="3">
    <source>
        <dbReference type="ARBA" id="ARBA00022801"/>
    </source>
</evidence>
<comment type="subcellular location">
    <subcellularLocation>
        <location evidence="5">Cytoplasm</location>
    </subcellularLocation>
</comment>
<protein>
    <recommendedName>
        <fullName evidence="5">Exodeoxyribonuclease 7 large subunit</fullName>
        <ecNumber evidence="5">3.1.11.6</ecNumber>
    </recommendedName>
</protein>
<accession>A0A2U3QG15</accession>
<dbReference type="Pfam" id="PF13742">
    <property type="entry name" value="tRNA_anti_2"/>
    <property type="match status" value="1"/>
</dbReference>
<evidence type="ECO:0000256" key="4">
    <source>
        <dbReference type="ARBA" id="ARBA00022839"/>
    </source>
</evidence>
<dbReference type="GO" id="GO:0009318">
    <property type="term" value="C:exodeoxyribonuclease VII complex"/>
    <property type="evidence" value="ECO:0007669"/>
    <property type="project" value="UniProtKB-UniRule"/>
</dbReference>
<dbReference type="PANTHER" id="PTHR30008">
    <property type="entry name" value="EXODEOXYRIBONUCLEASE 7 LARGE SUBUNIT"/>
    <property type="match status" value="1"/>
</dbReference>
<dbReference type="EMBL" id="OUUY01000065">
    <property type="protein sequence ID" value="SPQ00300.1"/>
    <property type="molecule type" value="Genomic_DNA"/>
</dbReference>
<keyword evidence="2 5" id="KW-0540">Nuclease</keyword>
<dbReference type="InterPro" id="IPR025824">
    <property type="entry name" value="OB-fold_nuc-bd_dom"/>
</dbReference>
<evidence type="ECO:0000259" key="7">
    <source>
        <dbReference type="Pfam" id="PF13742"/>
    </source>
</evidence>
<comment type="catalytic activity">
    <reaction evidence="5">
        <text>Exonucleolytic cleavage in either 5'- to 3'- or 3'- to 5'-direction to yield nucleoside 5'-phosphates.</text>
        <dbReference type="EC" id="3.1.11.6"/>
    </reaction>
</comment>
<dbReference type="AlphaFoldDB" id="A0A2U3QG15"/>
<reference evidence="9" key="1">
    <citation type="submission" date="2018-03" db="EMBL/GenBank/DDBJ databases">
        <authorList>
            <person name="Zecchin S."/>
        </authorList>
    </citation>
    <scope>NUCLEOTIDE SEQUENCE [LARGE SCALE GENOMIC DNA]</scope>
</reference>
<keyword evidence="3 5" id="KW-0378">Hydrolase</keyword>
<keyword evidence="1" id="KW-0963">Cytoplasm</keyword>
<dbReference type="InterPro" id="IPR003753">
    <property type="entry name" value="Exonuc_VII_L"/>
</dbReference>
<dbReference type="InterPro" id="IPR020579">
    <property type="entry name" value="Exonuc_VII_lsu_C"/>
</dbReference>
<evidence type="ECO:0000259" key="6">
    <source>
        <dbReference type="Pfam" id="PF02601"/>
    </source>
</evidence>
<comment type="similarity">
    <text evidence="5">Belongs to the XseA family.</text>
</comment>
<feature type="domain" description="OB-fold nucleic acid binding" evidence="7">
    <location>
        <begin position="12"/>
        <end position="117"/>
    </location>
</feature>